<dbReference type="InterPro" id="IPR046151">
    <property type="entry name" value="DUF6153"/>
</dbReference>
<dbReference type="Proteomes" id="UP000244900">
    <property type="component" value="Chromosome"/>
</dbReference>
<reference evidence="2 3" key="1">
    <citation type="submission" date="2018-05" db="EMBL/GenBank/DDBJ databases">
        <title>Complete genome sequence of sponge-derived Streptomyces sp. HNM0039.</title>
        <authorList>
            <person name="Huang X."/>
            <person name="Zhou S."/>
        </authorList>
    </citation>
    <scope>NUCLEOTIDE SEQUENCE [LARGE SCALE GENOMIC DNA]</scope>
    <source>
        <strain evidence="2 3">HNM0039</strain>
    </source>
</reference>
<evidence type="ECO:0008006" key="4">
    <source>
        <dbReference type="Google" id="ProtNLM"/>
    </source>
</evidence>
<evidence type="ECO:0000313" key="2">
    <source>
        <dbReference type="EMBL" id="AWI31795.1"/>
    </source>
</evidence>
<protein>
    <recommendedName>
        <fullName evidence="4">DUF1328 domain-containing protein</fullName>
    </recommendedName>
</protein>
<dbReference type="Pfam" id="PF19650">
    <property type="entry name" value="DUF6153"/>
    <property type="match status" value="1"/>
</dbReference>
<dbReference type="EMBL" id="CP029188">
    <property type="protein sequence ID" value="AWI31795.1"/>
    <property type="molecule type" value="Genomic_DNA"/>
</dbReference>
<dbReference type="RefSeq" id="WP_108907914.1">
    <property type="nucleotide sequence ID" value="NZ_CP029188.1"/>
</dbReference>
<dbReference type="OrthoDB" id="4322759at2"/>
<feature type="region of interest" description="Disordered" evidence="1">
    <location>
        <begin position="38"/>
        <end position="144"/>
    </location>
</feature>
<sequence length="151" mass="14895">MTRHTTGRARPTGRALALLVLTVLAGVLGMHALAPTGGAGTHAPAHDAVATAHAPSGHQPSHAASDHRRPPSEPSVPEAGPGCSHTDGGPNHLDHADGNCAATGVGSSYAPPVPTAGLGVPPDFAAPDGTGRTAPAGRAPPDLAELQLLRI</sequence>
<name>A0A2S1SZF9_9ACTN</name>
<organism evidence="2 3">
    <name type="scientific">Streptomyces tirandamycinicus</name>
    <dbReference type="NCBI Taxonomy" id="2174846"/>
    <lineage>
        <taxon>Bacteria</taxon>
        <taxon>Bacillati</taxon>
        <taxon>Actinomycetota</taxon>
        <taxon>Actinomycetes</taxon>
        <taxon>Kitasatosporales</taxon>
        <taxon>Streptomycetaceae</taxon>
        <taxon>Streptomyces</taxon>
    </lineage>
</organism>
<accession>A0A2S1SZF9</accession>
<keyword evidence="3" id="KW-1185">Reference proteome</keyword>
<dbReference type="KEGG" id="stir:DDW44_25660"/>
<evidence type="ECO:0000256" key="1">
    <source>
        <dbReference type="SAM" id="MobiDB-lite"/>
    </source>
</evidence>
<dbReference type="AlphaFoldDB" id="A0A2S1SZF9"/>
<feature type="compositionally biased region" description="Low complexity" evidence="1">
    <location>
        <begin position="38"/>
        <end position="55"/>
    </location>
</feature>
<evidence type="ECO:0000313" key="3">
    <source>
        <dbReference type="Proteomes" id="UP000244900"/>
    </source>
</evidence>
<proteinExistence type="predicted"/>
<gene>
    <name evidence="2" type="ORF">DDW44_25660</name>
</gene>